<organism evidence="1 2">
    <name type="scientific">Paracerasibacillus soli</name>
    <dbReference type="NCBI Taxonomy" id="480284"/>
    <lineage>
        <taxon>Bacteria</taxon>
        <taxon>Bacillati</taxon>
        <taxon>Bacillota</taxon>
        <taxon>Bacilli</taxon>
        <taxon>Bacillales</taxon>
        <taxon>Bacillaceae</taxon>
        <taxon>Paracerasibacillus</taxon>
    </lineage>
</organism>
<reference evidence="1 2" key="1">
    <citation type="submission" date="2023-10" db="EMBL/GenBank/DDBJ databases">
        <title>Virgibacillus soli CC-YMP-6 genome.</title>
        <authorList>
            <person name="Miliotis G."/>
            <person name="Sengupta P."/>
            <person name="Hameed A."/>
            <person name="Chuvochina M."/>
            <person name="Mcdonagh F."/>
            <person name="Simpson A.C."/>
            <person name="Singh N.K."/>
            <person name="Rekha P.D."/>
            <person name="Raman K."/>
            <person name="Hugenholtz P."/>
            <person name="Venkateswaran K."/>
        </authorList>
    </citation>
    <scope>NUCLEOTIDE SEQUENCE [LARGE SCALE GENOMIC DNA]</scope>
    <source>
        <strain evidence="1 2">CC-YMP-6</strain>
    </source>
</reference>
<dbReference type="Proteomes" id="UP001275315">
    <property type="component" value="Unassembled WGS sequence"/>
</dbReference>
<evidence type="ECO:0000313" key="2">
    <source>
        <dbReference type="Proteomes" id="UP001275315"/>
    </source>
</evidence>
<protein>
    <submittedName>
        <fullName evidence="1">Uncharacterized protein</fullName>
    </submittedName>
</protein>
<proteinExistence type="predicted"/>
<comment type="caution">
    <text evidence="1">The sequence shown here is derived from an EMBL/GenBank/DDBJ whole genome shotgun (WGS) entry which is preliminary data.</text>
</comment>
<gene>
    <name evidence="1" type="ORF">RWD45_20950</name>
</gene>
<accession>A0ABU5CW03</accession>
<dbReference type="RefSeq" id="WP_320381440.1">
    <property type="nucleotide sequence ID" value="NZ_JAWDIQ010000003.1"/>
</dbReference>
<sequence length="104" mass="11894">MYLSTYGQNDGVVTVNSSRLPGGQELAVENWSHTNIRTGITLPIFEDYLASEQTNHVFDMIDRNDSVMKVPANRWITGAPLKGGNWNKFQLQWKKRLNNLNSHF</sequence>
<keyword evidence="2" id="KW-1185">Reference proteome</keyword>
<dbReference type="EMBL" id="JAWDIQ010000003">
    <property type="protein sequence ID" value="MDY0410552.1"/>
    <property type="molecule type" value="Genomic_DNA"/>
</dbReference>
<name>A0ABU5CW03_9BACI</name>
<evidence type="ECO:0000313" key="1">
    <source>
        <dbReference type="EMBL" id="MDY0410552.1"/>
    </source>
</evidence>